<evidence type="ECO:0000313" key="2">
    <source>
        <dbReference type="Proteomes" id="UP000608594"/>
    </source>
</evidence>
<dbReference type="Pfam" id="PF06041">
    <property type="entry name" value="DUF924"/>
    <property type="match status" value="1"/>
</dbReference>
<sequence length="181" mass="21406">MTVKTPKDVRDFWFSDEMSKLWFEKSDQVDQRIKDEFSDTYEAAHAGKLEQWMDTPEDALALVITLDQFPRNIFRGTARAFESNDIALNYARRSIDREDDKFVDPTRRQFFYLPYMHSEKLMDQNASVTFYEGLGNENSLRFAIAHRDVIEKFGRFPHRNAPLGRESTPEEIEYMETHKGF</sequence>
<dbReference type="SUPFAM" id="SSF48452">
    <property type="entry name" value="TPR-like"/>
    <property type="match status" value="1"/>
</dbReference>
<evidence type="ECO:0000313" key="1">
    <source>
        <dbReference type="EMBL" id="MBC9247952.1"/>
    </source>
</evidence>
<keyword evidence="2" id="KW-1185">Reference proteome</keyword>
<dbReference type="InterPro" id="IPR010323">
    <property type="entry name" value="DUF924"/>
</dbReference>
<organism evidence="1 2">
    <name type="scientific">Paracoccus amoyensis</name>
    <dbReference type="NCBI Taxonomy" id="2760093"/>
    <lineage>
        <taxon>Bacteria</taxon>
        <taxon>Pseudomonadati</taxon>
        <taxon>Pseudomonadota</taxon>
        <taxon>Alphaproteobacteria</taxon>
        <taxon>Rhodobacterales</taxon>
        <taxon>Paracoccaceae</taxon>
        <taxon>Paracoccus</taxon>
    </lineage>
</organism>
<name>A0A926GGN9_9RHOB</name>
<dbReference type="InterPro" id="IPR011990">
    <property type="entry name" value="TPR-like_helical_dom_sf"/>
</dbReference>
<dbReference type="Gene3D" id="1.20.58.320">
    <property type="entry name" value="TPR-like"/>
    <property type="match status" value="1"/>
</dbReference>
<dbReference type="PANTHER" id="PTHR23004:SF7">
    <property type="entry name" value="DUF924-DOMAIN-CONTAINING PROTEIN"/>
    <property type="match status" value="1"/>
</dbReference>
<dbReference type="EMBL" id="JACOQL010000004">
    <property type="protein sequence ID" value="MBC9247952.1"/>
    <property type="molecule type" value="Genomic_DNA"/>
</dbReference>
<reference evidence="1" key="1">
    <citation type="submission" date="2020-08" db="EMBL/GenBank/DDBJ databases">
        <title>Paracoccus amoyensis sp. nov., isolated from the surface seawater at coast of Xiamen, Fujian.</title>
        <authorList>
            <person name="Lyu L."/>
        </authorList>
    </citation>
    <scope>NUCLEOTIDE SEQUENCE</scope>
    <source>
        <strain evidence="1">11-3</strain>
    </source>
</reference>
<dbReference type="Gene3D" id="1.25.40.10">
    <property type="entry name" value="Tetratricopeptide repeat domain"/>
    <property type="match status" value="1"/>
</dbReference>
<dbReference type="AlphaFoldDB" id="A0A926GGN9"/>
<dbReference type="Proteomes" id="UP000608594">
    <property type="component" value="Unassembled WGS sequence"/>
</dbReference>
<proteinExistence type="predicted"/>
<protein>
    <submittedName>
        <fullName evidence="1">DUF924 domain-containing protein</fullName>
    </submittedName>
</protein>
<gene>
    <name evidence="1" type="ORF">H4P12_14830</name>
</gene>
<dbReference type="RefSeq" id="WP_187794432.1">
    <property type="nucleotide sequence ID" value="NZ_JACOQL010000004.1"/>
</dbReference>
<dbReference type="PANTHER" id="PTHR23004">
    <property type="entry name" value="DOUBLECORTIN DOMAIN CONTAINING 2"/>
    <property type="match status" value="1"/>
</dbReference>
<accession>A0A926GGN9</accession>
<comment type="caution">
    <text evidence="1">The sequence shown here is derived from an EMBL/GenBank/DDBJ whole genome shotgun (WGS) entry which is preliminary data.</text>
</comment>